<organism evidence="2 3">
    <name type="scientific">Spartinivicinus marinus</name>
    <dbReference type="NCBI Taxonomy" id="2994442"/>
    <lineage>
        <taxon>Bacteria</taxon>
        <taxon>Pseudomonadati</taxon>
        <taxon>Pseudomonadota</taxon>
        <taxon>Gammaproteobacteria</taxon>
        <taxon>Oceanospirillales</taxon>
        <taxon>Zooshikellaceae</taxon>
        <taxon>Spartinivicinus</taxon>
    </lineage>
</organism>
<protein>
    <submittedName>
        <fullName evidence="2">Uncharacterized protein</fullName>
    </submittedName>
</protein>
<feature type="transmembrane region" description="Helical" evidence="1">
    <location>
        <begin position="81"/>
        <end position="102"/>
    </location>
</feature>
<accession>A0A853IEB7</accession>
<dbReference type="RefSeq" id="WP_180569546.1">
    <property type="nucleotide sequence ID" value="NZ_JACCKB010000026.1"/>
</dbReference>
<feature type="transmembrane region" description="Helical" evidence="1">
    <location>
        <begin position="12"/>
        <end position="32"/>
    </location>
</feature>
<evidence type="ECO:0000313" key="2">
    <source>
        <dbReference type="EMBL" id="NYZ67525.1"/>
    </source>
</evidence>
<keyword evidence="1" id="KW-0472">Membrane</keyword>
<gene>
    <name evidence="2" type="ORF">H0A36_16020</name>
</gene>
<sequence>MRGAGGTSGGVGLFLIGLIMMCGGFYLLFNAISVRSTFGMGVGLYNFSGWGANFTITNGMVMIPFMFGIGLVFYEGKNIIGWILFVGSLVALIFGVITSIHFSLKAMSAFDLITILVLAIGGLGLFFRSLKSF</sequence>
<keyword evidence="1" id="KW-1133">Transmembrane helix</keyword>
<proteinExistence type="predicted"/>
<feature type="transmembrane region" description="Helical" evidence="1">
    <location>
        <begin position="52"/>
        <end position="74"/>
    </location>
</feature>
<feature type="transmembrane region" description="Helical" evidence="1">
    <location>
        <begin position="108"/>
        <end position="127"/>
    </location>
</feature>
<dbReference type="EMBL" id="JACCKB010000026">
    <property type="protein sequence ID" value="NYZ67525.1"/>
    <property type="molecule type" value="Genomic_DNA"/>
</dbReference>
<dbReference type="Proteomes" id="UP000569732">
    <property type="component" value="Unassembled WGS sequence"/>
</dbReference>
<dbReference type="AlphaFoldDB" id="A0A853IEB7"/>
<keyword evidence="3" id="KW-1185">Reference proteome</keyword>
<evidence type="ECO:0000313" key="3">
    <source>
        <dbReference type="Proteomes" id="UP000569732"/>
    </source>
</evidence>
<name>A0A853IEB7_9GAMM</name>
<comment type="caution">
    <text evidence="2">The sequence shown here is derived from an EMBL/GenBank/DDBJ whole genome shotgun (WGS) entry which is preliminary data.</text>
</comment>
<evidence type="ECO:0000256" key="1">
    <source>
        <dbReference type="SAM" id="Phobius"/>
    </source>
</evidence>
<keyword evidence="1" id="KW-0812">Transmembrane</keyword>
<reference evidence="2 3" key="1">
    <citation type="submission" date="2020-07" db="EMBL/GenBank/DDBJ databases">
        <title>Endozoicomonas sp. nov., isolated from sediment.</title>
        <authorList>
            <person name="Gu T."/>
        </authorList>
    </citation>
    <scope>NUCLEOTIDE SEQUENCE [LARGE SCALE GENOMIC DNA]</scope>
    <source>
        <strain evidence="2 3">SM1973</strain>
    </source>
</reference>